<sequence length="330" mass="36544">MCGSFFALLKKDFRLMVSSKFFLLAIGSLILYTCYINFVYVKLDQEIFPVYLYDPEQTQDNVPDSLIPVSSLKELQNACEDGYSIGIDLSDGTAKIMMTSCGISKIDNLRHSYAVSKLSSGSAKEALIIGTNTKDMKSRREITAEFLFFELSAVGFLGLAAMLFKEKQMGVIRVHAILPVGKSAFTLSKLILILFADLFFSAILTLCNLGAAASMAVLPAVLLQAGILSLIMASFGFFCAITLPDFKQFSLLYLVLAVFITTPVFLAGQTGIVMDWIKFHPMYHLFTAMKNAYFQTPTTNVLYYAICLLSIVLLFLLARHGLNSEMKREG</sequence>
<name>A0AC61RRD0_9FIRM</name>
<keyword evidence="2" id="KW-1185">Reference proteome</keyword>
<dbReference type="Proteomes" id="UP000304953">
    <property type="component" value="Unassembled WGS sequence"/>
</dbReference>
<dbReference type="EMBL" id="SRYA01000052">
    <property type="protein sequence ID" value="TGY91645.1"/>
    <property type="molecule type" value="Genomic_DNA"/>
</dbReference>
<evidence type="ECO:0000313" key="1">
    <source>
        <dbReference type="EMBL" id="TGY91645.1"/>
    </source>
</evidence>
<organism evidence="1 2">
    <name type="scientific">Petralouisia muris</name>
    <dbReference type="NCBI Taxonomy" id="3032872"/>
    <lineage>
        <taxon>Bacteria</taxon>
        <taxon>Bacillati</taxon>
        <taxon>Bacillota</taxon>
        <taxon>Clostridia</taxon>
        <taxon>Lachnospirales</taxon>
        <taxon>Lachnospiraceae</taxon>
        <taxon>Petralouisia</taxon>
    </lineage>
</organism>
<reference evidence="1" key="1">
    <citation type="submission" date="2019-04" db="EMBL/GenBank/DDBJ databases">
        <title>Microbes associate with the intestines of laboratory mice.</title>
        <authorList>
            <person name="Navarre W."/>
            <person name="Wong E."/>
            <person name="Huang K."/>
            <person name="Tropini C."/>
            <person name="Ng K."/>
            <person name="Yu B."/>
        </authorList>
    </citation>
    <scope>NUCLEOTIDE SEQUENCE</scope>
    <source>
        <strain evidence="1">NM01_1-7b</strain>
    </source>
</reference>
<gene>
    <name evidence="1" type="ORF">E5329_20310</name>
</gene>
<evidence type="ECO:0000313" key="2">
    <source>
        <dbReference type="Proteomes" id="UP000304953"/>
    </source>
</evidence>
<comment type="caution">
    <text evidence="1">The sequence shown here is derived from an EMBL/GenBank/DDBJ whole genome shotgun (WGS) entry which is preliminary data.</text>
</comment>
<proteinExistence type="predicted"/>
<protein>
    <submittedName>
        <fullName evidence="1">ABC transporter permease</fullName>
    </submittedName>
</protein>
<accession>A0AC61RRD0</accession>